<evidence type="ECO:0000256" key="5">
    <source>
        <dbReference type="RuleBase" id="RU003557"/>
    </source>
</evidence>
<dbReference type="InterPro" id="IPR020613">
    <property type="entry name" value="Thiolase_CS"/>
</dbReference>
<dbReference type="PANTHER" id="PTHR43365">
    <property type="entry name" value="BLR7806 PROTEIN"/>
    <property type="match status" value="1"/>
</dbReference>
<evidence type="ECO:0000256" key="1">
    <source>
        <dbReference type="ARBA" id="ARBA00010982"/>
    </source>
</evidence>
<proteinExistence type="inferred from homology"/>
<dbReference type="PIRSF" id="PIRSF000429">
    <property type="entry name" value="Ac-CoA_Ac_transf"/>
    <property type="match status" value="1"/>
</dbReference>
<reference evidence="8 9" key="1">
    <citation type="submission" date="2019-09" db="EMBL/GenBank/DDBJ databases">
        <title>Arthrobacter zafarii sp. nov., a moderately thermotolerant and halotolerant actinobacterium isolated from Cholistan desert soil of Pakistan.</title>
        <authorList>
            <person name="Amin A."/>
            <person name="Ahmed I."/>
            <person name="Khalid N."/>
            <person name="Schumann P."/>
            <person name="Busse H.J."/>
            <person name="Khan I.U."/>
            <person name="Li S."/>
            <person name="Li W.J."/>
        </authorList>
    </citation>
    <scope>NUCLEOTIDE SEQUENCE [LARGE SCALE GENOMIC DNA]</scope>
    <source>
        <strain evidence="8 9">NCCP-1664</strain>
    </source>
</reference>
<feature type="domain" description="Thiolase C-terminal" evidence="7">
    <location>
        <begin position="270"/>
        <end position="391"/>
    </location>
</feature>
<dbReference type="InterPro" id="IPR020616">
    <property type="entry name" value="Thiolase_N"/>
</dbReference>
<evidence type="ECO:0000256" key="2">
    <source>
        <dbReference type="ARBA" id="ARBA00022679"/>
    </source>
</evidence>
<dbReference type="PROSITE" id="PS00737">
    <property type="entry name" value="THIOLASE_2"/>
    <property type="match status" value="1"/>
</dbReference>
<dbReference type="InterPro" id="IPR002155">
    <property type="entry name" value="Thiolase"/>
</dbReference>
<gene>
    <name evidence="8" type="primary">fadA_1</name>
    <name evidence="8" type="ORF">NCCP1664_08180</name>
</gene>
<dbReference type="CDD" id="cd00751">
    <property type="entry name" value="thiolase"/>
    <property type="match status" value="1"/>
</dbReference>
<dbReference type="Gene3D" id="3.40.47.10">
    <property type="match status" value="2"/>
</dbReference>
<accession>A0A5A7NR88</accession>
<keyword evidence="2 5" id="KW-0808">Transferase</keyword>
<dbReference type="OrthoDB" id="1402717at2"/>
<keyword evidence="3 5" id="KW-0012">Acyltransferase</keyword>
<evidence type="ECO:0000256" key="3">
    <source>
        <dbReference type="ARBA" id="ARBA00023315"/>
    </source>
</evidence>
<feature type="active site" description="Acyl-thioester intermediate" evidence="4">
    <location>
        <position position="92"/>
    </location>
</feature>
<dbReference type="Pfam" id="PF02803">
    <property type="entry name" value="Thiolase_C"/>
    <property type="match status" value="1"/>
</dbReference>
<dbReference type="PANTHER" id="PTHR43365:SF1">
    <property type="entry name" value="ACETYL-COA C-ACYLTRANSFERASE"/>
    <property type="match status" value="1"/>
</dbReference>
<evidence type="ECO:0000259" key="6">
    <source>
        <dbReference type="Pfam" id="PF00108"/>
    </source>
</evidence>
<dbReference type="Proteomes" id="UP000325307">
    <property type="component" value="Unassembled WGS sequence"/>
</dbReference>
<dbReference type="InterPro" id="IPR020617">
    <property type="entry name" value="Thiolase_C"/>
</dbReference>
<dbReference type="RefSeq" id="WP_149955967.1">
    <property type="nucleotide sequence ID" value="NZ_BKDJ01000003.1"/>
</dbReference>
<dbReference type="GO" id="GO:0016747">
    <property type="term" value="F:acyltransferase activity, transferring groups other than amino-acyl groups"/>
    <property type="evidence" value="ECO:0007669"/>
    <property type="project" value="InterPro"/>
</dbReference>
<comment type="similarity">
    <text evidence="1 5">Belongs to the thiolase-like superfamily. Thiolase family.</text>
</comment>
<feature type="active site" description="Proton acceptor" evidence="4">
    <location>
        <position position="378"/>
    </location>
</feature>
<dbReference type="Pfam" id="PF00108">
    <property type="entry name" value="Thiolase_N"/>
    <property type="match status" value="1"/>
</dbReference>
<dbReference type="InterPro" id="IPR016039">
    <property type="entry name" value="Thiolase-like"/>
</dbReference>
<evidence type="ECO:0000313" key="9">
    <source>
        <dbReference type="Proteomes" id="UP000325307"/>
    </source>
</evidence>
<dbReference type="SUPFAM" id="SSF53901">
    <property type="entry name" value="Thiolase-like"/>
    <property type="match status" value="2"/>
</dbReference>
<comment type="caution">
    <text evidence="8">The sequence shown here is derived from an EMBL/GenBank/DDBJ whole genome shotgun (WGS) entry which is preliminary data.</text>
</comment>
<evidence type="ECO:0000313" key="8">
    <source>
        <dbReference type="EMBL" id="GER22321.1"/>
    </source>
</evidence>
<dbReference type="AlphaFoldDB" id="A0A5A7NR88"/>
<keyword evidence="9" id="KW-1185">Reference proteome</keyword>
<dbReference type="EMBL" id="BKDJ01000003">
    <property type="protein sequence ID" value="GER22321.1"/>
    <property type="molecule type" value="Genomic_DNA"/>
</dbReference>
<dbReference type="NCBIfam" id="TIGR01930">
    <property type="entry name" value="AcCoA-C-Actrans"/>
    <property type="match status" value="1"/>
</dbReference>
<feature type="domain" description="Thiolase N-terminal" evidence="6">
    <location>
        <begin position="6"/>
        <end position="261"/>
    </location>
</feature>
<protein>
    <submittedName>
        <fullName evidence="8">Acetyl-CoA acyltransferase</fullName>
    </submittedName>
</protein>
<sequence>MTAEALIVDALRTPTGRGRAGGALAEIHPVDLLAQALAALVERTGIDPGAVDDVLVGCVSQTGEQSATPGRMAWLAAGYPAHVPSATIDRKCGSSQQAIHFAAQGILAGAYDMVIAGGIESMSRVPMGSARAGADPFGPTVTARFAPGLVSQGVAAELVAAKYGISREAQDEYAARSHRLAHASAGFFEREIVPAQAPDGTLVTRDETPRPDTTAERLAGLKPVFESPELGARFPQVNWSVTAGNSSQLADSATVVLMVSERKARALGLAPRARVHAMSAVGDDPLLMLTAPIPATEKILSRSGMTLDRMDHIEINEAFAPVPLAWQSHFNADIEKINPRGGAIALGHPLGASGTRLLTTMLHALEDNGQRYGLQLMCEAGGMANATIIERL</sequence>
<evidence type="ECO:0000259" key="7">
    <source>
        <dbReference type="Pfam" id="PF02803"/>
    </source>
</evidence>
<evidence type="ECO:0000256" key="4">
    <source>
        <dbReference type="PIRSR" id="PIRSR000429-1"/>
    </source>
</evidence>
<feature type="active site" description="Proton acceptor" evidence="4">
    <location>
        <position position="348"/>
    </location>
</feature>
<organism evidence="8 9">
    <name type="scientific">Zafaria cholistanensis</name>
    <dbReference type="NCBI Taxonomy" id="1682741"/>
    <lineage>
        <taxon>Bacteria</taxon>
        <taxon>Bacillati</taxon>
        <taxon>Actinomycetota</taxon>
        <taxon>Actinomycetes</taxon>
        <taxon>Micrococcales</taxon>
        <taxon>Micrococcaceae</taxon>
        <taxon>Zafaria</taxon>
    </lineage>
</organism>
<name>A0A5A7NR88_9MICC</name>